<proteinExistence type="predicted"/>
<evidence type="ECO:0000313" key="1">
    <source>
        <dbReference type="EMBL" id="BCM82707.1"/>
    </source>
</evidence>
<sequence>MTRPHFFFTDDPTLDEAFASRGLANAVERFFRADDTGEETDSTGAVVPAAHRHAWGVDQAQFAEHMNEDAVFLAEPTRPRWERVVVRHRR</sequence>
<evidence type="ECO:0000313" key="2">
    <source>
        <dbReference type="Proteomes" id="UP000663508"/>
    </source>
</evidence>
<protein>
    <submittedName>
        <fullName evidence="1">Uncharacterized protein</fullName>
    </submittedName>
</protein>
<dbReference type="RefSeq" id="WP_207181864.1">
    <property type="nucleotide sequence ID" value="NZ_AP024145.1"/>
</dbReference>
<dbReference type="EMBL" id="AP024145">
    <property type="protein sequence ID" value="BCM82707.1"/>
    <property type="molecule type" value="Genomic_DNA"/>
</dbReference>
<dbReference type="AlphaFoldDB" id="A0A8H8WQY5"/>
<name>A0A8H8WQY5_9HYPH</name>
<dbReference type="Proteomes" id="UP000663508">
    <property type="component" value="Chromosome"/>
</dbReference>
<organism evidence="1 2">
    <name type="scientific">Methylobacterium indicum</name>
    <dbReference type="NCBI Taxonomy" id="1775910"/>
    <lineage>
        <taxon>Bacteria</taxon>
        <taxon>Pseudomonadati</taxon>
        <taxon>Pseudomonadota</taxon>
        <taxon>Alphaproteobacteria</taxon>
        <taxon>Hyphomicrobiales</taxon>
        <taxon>Methylobacteriaceae</taxon>
        <taxon>Methylobacterium</taxon>
    </lineage>
</organism>
<accession>A0A8H8WQY5</accession>
<gene>
    <name evidence="1" type="ORF">mvi_11680</name>
</gene>
<reference evidence="1" key="1">
    <citation type="submission" date="2020-11" db="EMBL/GenBank/DDBJ databases">
        <title>Complete genome sequence of a novel pathogenic Methylobacterium strain isolated from rice in Vietnam.</title>
        <authorList>
            <person name="Lai K."/>
            <person name="Okazaki S."/>
            <person name="Higashi K."/>
            <person name="Mori H."/>
            <person name="Toyoda A."/>
            <person name="Kurokawa K."/>
        </authorList>
    </citation>
    <scope>NUCLEOTIDE SEQUENCE</scope>
    <source>
        <strain evidence="1">VL1</strain>
    </source>
</reference>
<dbReference type="KEGG" id="mind:mvi_11680"/>